<dbReference type="OrthoDB" id="10266696at2759"/>
<feature type="domain" description="Arf-GAP" evidence="7">
    <location>
        <begin position="11"/>
        <end position="131"/>
    </location>
</feature>
<reference evidence="8 9" key="1">
    <citation type="journal article" date="2018" name="PLoS ONE">
        <title>The draft genome of Kipferlia bialata reveals reductive genome evolution in fornicate parasites.</title>
        <authorList>
            <person name="Tanifuji G."/>
            <person name="Takabayashi S."/>
            <person name="Kume K."/>
            <person name="Takagi M."/>
            <person name="Nakayama T."/>
            <person name="Kamikawa R."/>
            <person name="Inagaki Y."/>
            <person name="Hashimoto T."/>
        </authorList>
    </citation>
    <scope>NUCLEOTIDE SEQUENCE [LARGE SCALE GENOMIC DNA]</scope>
    <source>
        <strain evidence="8">NY0173</strain>
    </source>
</reference>
<dbReference type="GO" id="GO:0005737">
    <property type="term" value="C:cytoplasm"/>
    <property type="evidence" value="ECO:0007669"/>
    <property type="project" value="TreeGrafter"/>
</dbReference>
<dbReference type="PANTHER" id="PTHR45705:SF1">
    <property type="entry name" value="FI20236P1"/>
    <property type="match status" value="1"/>
</dbReference>
<evidence type="ECO:0000256" key="5">
    <source>
        <dbReference type="PROSITE-ProRule" id="PRU00288"/>
    </source>
</evidence>
<dbReference type="SUPFAM" id="SSF57863">
    <property type="entry name" value="ArfGap/RecO-like zinc finger"/>
    <property type="match status" value="1"/>
</dbReference>
<feature type="region of interest" description="Disordered" evidence="6">
    <location>
        <begin position="127"/>
        <end position="165"/>
    </location>
</feature>
<dbReference type="InterPro" id="IPR051718">
    <property type="entry name" value="ARF_GTPase-activating"/>
</dbReference>
<keyword evidence="4" id="KW-0862">Zinc</keyword>
<evidence type="ECO:0000256" key="6">
    <source>
        <dbReference type="SAM" id="MobiDB-lite"/>
    </source>
</evidence>
<dbReference type="InterPro" id="IPR038508">
    <property type="entry name" value="ArfGAP_dom_sf"/>
</dbReference>
<dbReference type="Gene3D" id="1.10.220.150">
    <property type="entry name" value="Arf GTPase activating protein"/>
    <property type="match status" value="1"/>
</dbReference>
<evidence type="ECO:0000313" key="8">
    <source>
        <dbReference type="EMBL" id="GIQ83692.1"/>
    </source>
</evidence>
<feature type="compositionally biased region" description="Polar residues" evidence="6">
    <location>
        <begin position="134"/>
        <end position="148"/>
    </location>
</feature>
<feature type="non-terminal residue" evidence="8">
    <location>
        <position position="1"/>
    </location>
</feature>
<dbReference type="GO" id="GO:0008270">
    <property type="term" value="F:zinc ion binding"/>
    <property type="evidence" value="ECO:0007669"/>
    <property type="project" value="UniProtKB-KW"/>
</dbReference>
<dbReference type="CDD" id="cd08204">
    <property type="entry name" value="ArfGap"/>
    <property type="match status" value="1"/>
</dbReference>
<dbReference type="PRINTS" id="PR00405">
    <property type="entry name" value="REVINTRACTNG"/>
</dbReference>
<evidence type="ECO:0000256" key="1">
    <source>
        <dbReference type="ARBA" id="ARBA00022468"/>
    </source>
</evidence>
<dbReference type="PANTHER" id="PTHR45705">
    <property type="entry name" value="FI20236P1"/>
    <property type="match status" value="1"/>
</dbReference>
<dbReference type="FunFam" id="1.10.220.150:FF:000009">
    <property type="entry name" value="stromal membrane-associated protein 1 isoform X1"/>
    <property type="match status" value="1"/>
</dbReference>
<dbReference type="EMBL" id="BDIP01001143">
    <property type="protein sequence ID" value="GIQ83692.1"/>
    <property type="molecule type" value="Genomic_DNA"/>
</dbReference>
<organism evidence="8 9">
    <name type="scientific">Kipferlia bialata</name>
    <dbReference type="NCBI Taxonomy" id="797122"/>
    <lineage>
        <taxon>Eukaryota</taxon>
        <taxon>Metamonada</taxon>
        <taxon>Carpediemonas-like organisms</taxon>
        <taxon>Kipferlia</taxon>
    </lineage>
</organism>
<keyword evidence="3 5" id="KW-0863">Zinc-finger</keyword>
<evidence type="ECO:0000256" key="3">
    <source>
        <dbReference type="ARBA" id="ARBA00022771"/>
    </source>
</evidence>
<gene>
    <name evidence="8" type="ORF">KIPB_005048</name>
</gene>
<evidence type="ECO:0000259" key="7">
    <source>
        <dbReference type="PROSITE" id="PS50115"/>
    </source>
</evidence>
<keyword evidence="2" id="KW-0479">Metal-binding</keyword>
<keyword evidence="9" id="KW-1185">Reference proteome</keyword>
<protein>
    <submittedName>
        <fullName evidence="8">Arf GTPase activating protein</fullName>
    </submittedName>
</protein>
<accession>A0A9K3CWG4</accession>
<dbReference type="Proteomes" id="UP000265618">
    <property type="component" value="Unassembled WGS sequence"/>
</dbReference>
<proteinExistence type="predicted"/>
<dbReference type="SMART" id="SM00105">
    <property type="entry name" value="ArfGap"/>
    <property type="match status" value="1"/>
</dbReference>
<dbReference type="PROSITE" id="PS50115">
    <property type="entry name" value="ARFGAP"/>
    <property type="match status" value="1"/>
</dbReference>
<dbReference type="InterPro" id="IPR037278">
    <property type="entry name" value="ARFGAP/RecO"/>
</dbReference>
<evidence type="ECO:0000313" key="9">
    <source>
        <dbReference type="Proteomes" id="UP000265618"/>
    </source>
</evidence>
<dbReference type="GO" id="GO:0005096">
    <property type="term" value="F:GTPase activator activity"/>
    <property type="evidence" value="ECO:0007669"/>
    <property type="project" value="UniProtKB-KW"/>
</dbReference>
<dbReference type="AlphaFoldDB" id="A0A9K3CWG4"/>
<dbReference type="InterPro" id="IPR001164">
    <property type="entry name" value="ArfGAP_dom"/>
</dbReference>
<evidence type="ECO:0000256" key="4">
    <source>
        <dbReference type="ARBA" id="ARBA00022833"/>
    </source>
</evidence>
<comment type="caution">
    <text evidence="8">The sequence shown here is derived from an EMBL/GenBank/DDBJ whole genome shotgun (WGS) entry which is preliminary data.</text>
</comment>
<sequence length="165" mass="18403">MAPAENIEANKNALLALLKLDCNRECADCGSKGPRWASFNLGVFVCIQCSAVHRGMGRHISKVKSVTLDKWTKEQVEWMKAMGNLNANAFWLRKLPSSMSKPSENDSGARPGWIRNKYEHKKWCSRSEPEPVFQGNSRVVSQVPTPTVSDGERTPEVSASSGRRR</sequence>
<keyword evidence="1" id="KW-0343">GTPase activation</keyword>
<dbReference type="Pfam" id="PF01412">
    <property type="entry name" value="ArfGap"/>
    <property type="match status" value="1"/>
</dbReference>
<evidence type="ECO:0000256" key="2">
    <source>
        <dbReference type="ARBA" id="ARBA00022723"/>
    </source>
</evidence>
<name>A0A9K3CWG4_9EUKA</name>